<dbReference type="Proteomes" id="UP001165064">
    <property type="component" value="Unassembled WGS sequence"/>
</dbReference>
<evidence type="ECO:0000313" key="2">
    <source>
        <dbReference type="Proteomes" id="UP001165064"/>
    </source>
</evidence>
<gene>
    <name evidence="1" type="ORF">Amon02_001292200</name>
</gene>
<reference evidence="1" key="1">
    <citation type="submission" date="2023-04" db="EMBL/GenBank/DDBJ databases">
        <title>Ambrosiozyma monospora NBRC 10751.</title>
        <authorList>
            <person name="Ichikawa N."/>
            <person name="Sato H."/>
            <person name="Tonouchi N."/>
        </authorList>
    </citation>
    <scope>NUCLEOTIDE SEQUENCE</scope>
    <source>
        <strain evidence="1">NBRC 10751</strain>
    </source>
</reference>
<evidence type="ECO:0000313" key="1">
    <source>
        <dbReference type="EMBL" id="GMF07484.1"/>
    </source>
</evidence>
<keyword evidence="2" id="KW-1185">Reference proteome</keyword>
<comment type="caution">
    <text evidence="1">The sequence shown here is derived from an EMBL/GenBank/DDBJ whole genome shotgun (WGS) entry which is preliminary data.</text>
</comment>
<protein>
    <submittedName>
        <fullName evidence="1">Unnamed protein product</fullName>
    </submittedName>
</protein>
<name>A0ACB5UBF6_AMBMO</name>
<organism evidence="1 2">
    <name type="scientific">Ambrosiozyma monospora</name>
    <name type="common">Yeast</name>
    <name type="synonym">Endomycopsis monosporus</name>
    <dbReference type="NCBI Taxonomy" id="43982"/>
    <lineage>
        <taxon>Eukaryota</taxon>
        <taxon>Fungi</taxon>
        <taxon>Dikarya</taxon>
        <taxon>Ascomycota</taxon>
        <taxon>Saccharomycotina</taxon>
        <taxon>Pichiomycetes</taxon>
        <taxon>Pichiales</taxon>
        <taxon>Pichiaceae</taxon>
        <taxon>Ambrosiozyma</taxon>
    </lineage>
</organism>
<accession>A0ACB5UBF6</accession>
<sequence>MVDNAPTEPASTVSVPTTSSSSAPPAPNPVNPSFAPAPKPVNPSVPPSSNPVNASVPPSPQNTTPVLAPSPVVPSQVPQPAPSVYAAGLKKRAPIAAAAPAPANTPETTVSVPDYSTVTYYIPVDTNEATSQTFPYSYVASNTAVVVEGRAIL</sequence>
<proteinExistence type="predicted"/>
<dbReference type="EMBL" id="BSXS01016243">
    <property type="protein sequence ID" value="GMF07484.1"/>
    <property type="molecule type" value="Genomic_DNA"/>
</dbReference>